<dbReference type="InterPro" id="IPR002347">
    <property type="entry name" value="SDR_fam"/>
</dbReference>
<dbReference type="Gene3D" id="3.40.50.720">
    <property type="entry name" value="NAD(P)-binding Rossmann-like Domain"/>
    <property type="match status" value="1"/>
</dbReference>
<dbReference type="Pfam" id="PF13561">
    <property type="entry name" value="adh_short_C2"/>
    <property type="match status" value="1"/>
</dbReference>
<dbReference type="SUPFAM" id="SSF51735">
    <property type="entry name" value="NAD(P)-binding Rossmann-fold domains"/>
    <property type="match status" value="1"/>
</dbReference>
<dbReference type="NCBIfam" id="NF047420">
    <property type="entry name" value="EF_P_mod_YmfI"/>
    <property type="match status" value="1"/>
</dbReference>
<dbReference type="InterPro" id="IPR036291">
    <property type="entry name" value="NAD(P)-bd_dom_sf"/>
</dbReference>
<organism evidence="2 3">
    <name type="scientific">Ligilactobacillus araffinosus DSM 20653</name>
    <dbReference type="NCBI Taxonomy" id="1423820"/>
    <lineage>
        <taxon>Bacteria</taxon>
        <taxon>Bacillati</taxon>
        <taxon>Bacillota</taxon>
        <taxon>Bacilli</taxon>
        <taxon>Lactobacillales</taxon>
        <taxon>Lactobacillaceae</taxon>
        <taxon>Ligilactobacillus</taxon>
    </lineage>
</organism>
<evidence type="ECO:0000256" key="1">
    <source>
        <dbReference type="ARBA" id="ARBA00006484"/>
    </source>
</evidence>
<name>A0A0R1ZA71_9LACO</name>
<evidence type="ECO:0000313" key="3">
    <source>
        <dbReference type="Proteomes" id="UP000051291"/>
    </source>
</evidence>
<dbReference type="PANTHER" id="PTHR42879:SF2">
    <property type="entry name" value="3-OXOACYL-[ACYL-CARRIER-PROTEIN] REDUCTASE FABG"/>
    <property type="match status" value="1"/>
</dbReference>
<reference evidence="2 3" key="1">
    <citation type="journal article" date="2015" name="Genome Announc.">
        <title>Expanding the biotechnology potential of lactobacilli through comparative genomics of 213 strains and associated genera.</title>
        <authorList>
            <person name="Sun Z."/>
            <person name="Harris H.M."/>
            <person name="McCann A."/>
            <person name="Guo C."/>
            <person name="Argimon S."/>
            <person name="Zhang W."/>
            <person name="Yang X."/>
            <person name="Jeffery I.B."/>
            <person name="Cooney J.C."/>
            <person name="Kagawa T.F."/>
            <person name="Liu W."/>
            <person name="Song Y."/>
            <person name="Salvetti E."/>
            <person name="Wrobel A."/>
            <person name="Rasinkangas P."/>
            <person name="Parkhill J."/>
            <person name="Rea M.C."/>
            <person name="O'Sullivan O."/>
            <person name="Ritari J."/>
            <person name="Douillard F.P."/>
            <person name="Paul Ross R."/>
            <person name="Yang R."/>
            <person name="Briner A.E."/>
            <person name="Felis G.E."/>
            <person name="de Vos W.M."/>
            <person name="Barrangou R."/>
            <person name="Klaenhammer T.R."/>
            <person name="Caufield P.W."/>
            <person name="Cui Y."/>
            <person name="Zhang H."/>
            <person name="O'Toole P.W."/>
        </authorList>
    </citation>
    <scope>NUCLEOTIDE SEQUENCE [LARGE SCALE GENOMIC DNA]</scope>
    <source>
        <strain evidence="2 3">DSM 20653</strain>
    </source>
</reference>
<proteinExistence type="inferred from homology"/>
<dbReference type="STRING" id="1423820.FC64_GL000881"/>
<dbReference type="PRINTS" id="PR00081">
    <property type="entry name" value="GDHRDH"/>
</dbReference>
<sequence>MKWALILGSSGDIGSQIARDLAQQGWSLYLHYAHQQERIEKLIDEFQSKFPRQDFIPIQSDFMVADGVDQIANSIFGVDAVIFAQGTTHFKFLHDFTENELDEILRMQLKVPMMILQRLEDKLVRAKAGRVVFISSVYGKSGSAMETPYSAVKGAINTFVKAYSKEVASMGITVNAIAPGAVNTQMNQMFDAETLATVRSEIPVGHLADPAEISYWVRILLAPEAGYMTGQTLYVTGGWLE</sequence>
<dbReference type="CDD" id="cd05233">
    <property type="entry name" value="SDR_c"/>
    <property type="match status" value="1"/>
</dbReference>
<gene>
    <name evidence="2" type="ORF">FC64_GL000881</name>
</gene>
<dbReference type="PANTHER" id="PTHR42879">
    <property type="entry name" value="3-OXOACYL-(ACYL-CARRIER-PROTEIN) REDUCTASE"/>
    <property type="match status" value="1"/>
</dbReference>
<dbReference type="RefSeq" id="WP_057906753.1">
    <property type="nucleotide sequence ID" value="NZ_AYYZ01000029.1"/>
</dbReference>
<evidence type="ECO:0000313" key="2">
    <source>
        <dbReference type="EMBL" id="KRM51694.1"/>
    </source>
</evidence>
<keyword evidence="3" id="KW-1185">Reference proteome</keyword>
<dbReference type="Proteomes" id="UP000051291">
    <property type="component" value="Unassembled WGS sequence"/>
</dbReference>
<accession>A0A0R1ZA71</accession>
<comment type="caution">
    <text evidence="2">The sequence shown here is derived from an EMBL/GenBank/DDBJ whole genome shotgun (WGS) entry which is preliminary data.</text>
</comment>
<dbReference type="InterPro" id="IPR050259">
    <property type="entry name" value="SDR"/>
</dbReference>
<dbReference type="PATRIC" id="fig|1423820.4.peg.903"/>
<comment type="similarity">
    <text evidence="1">Belongs to the short-chain dehydrogenases/reductases (SDR) family.</text>
</comment>
<protein>
    <submittedName>
        <fullName evidence="2">Oxidoreductase, short chain dehydrogenase reductase family protein</fullName>
    </submittedName>
</protein>
<dbReference type="AlphaFoldDB" id="A0A0R1ZA71"/>
<dbReference type="EMBL" id="AYYZ01000029">
    <property type="protein sequence ID" value="KRM51694.1"/>
    <property type="molecule type" value="Genomic_DNA"/>
</dbReference>